<keyword evidence="2" id="KW-0812">Transmembrane</keyword>
<evidence type="ECO:0000256" key="1">
    <source>
        <dbReference type="SAM" id="MobiDB-lite"/>
    </source>
</evidence>
<feature type="compositionally biased region" description="Basic residues" evidence="1">
    <location>
        <begin position="62"/>
        <end position="71"/>
    </location>
</feature>
<keyword evidence="2" id="KW-1133">Transmembrane helix</keyword>
<dbReference type="AlphaFoldDB" id="A0A445MAR6"/>
<feature type="compositionally biased region" description="Basic and acidic residues" evidence="1">
    <location>
        <begin position="39"/>
        <end position="55"/>
    </location>
</feature>
<sequence>MENTSTTATTTARGLSSAAAAAAAAAGGPSTPRTGIAEGSERGTGKRSRSEKPADVEDSPQGRRRSLHRTSRPPLAVPLLILLRRPPVHPVLASALSLSVGPLLPAVVAAVSSELCDFPETLALYHAFFLITWTLPIAPVPGELLNLGH</sequence>
<feature type="compositionally biased region" description="Low complexity" evidence="1">
    <location>
        <begin position="1"/>
        <end position="35"/>
    </location>
</feature>
<feature type="transmembrane region" description="Helical" evidence="2">
    <location>
        <begin position="91"/>
        <end position="111"/>
    </location>
</feature>
<keyword evidence="2" id="KW-0472">Membrane</keyword>
<feature type="transmembrane region" description="Helical" evidence="2">
    <location>
        <begin position="123"/>
        <end position="145"/>
    </location>
</feature>
<dbReference type="Proteomes" id="UP000290560">
    <property type="component" value="Unassembled WGS sequence"/>
</dbReference>
<name>A0A445MAR6_ENSVE</name>
<reference evidence="3" key="1">
    <citation type="journal article" date="2018" name="Data Brief">
        <title>Genome sequence data from 17 accessions of Ensete ventricosum, a staple food crop for millions in Ethiopia.</title>
        <authorList>
            <person name="Yemataw Z."/>
            <person name="Muzemil S."/>
            <person name="Ambachew D."/>
            <person name="Tripathi L."/>
            <person name="Tesfaye K."/>
            <person name="Chala A."/>
            <person name="Farbos A."/>
            <person name="O'Neill P."/>
            <person name="Moore K."/>
            <person name="Grant M."/>
            <person name="Studholme D.J."/>
        </authorList>
    </citation>
    <scope>NUCLEOTIDE SEQUENCE [LARGE SCALE GENOMIC DNA]</scope>
    <source>
        <tissue evidence="3">Leaf</tissue>
    </source>
</reference>
<evidence type="ECO:0000313" key="3">
    <source>
        <dbReference type="EMBL" id="RZR71309.1"/>
    </source>
</evidence>
<gene>
    <name evidence="3" type="ORF">BHM03_00004598</name>
</gene>
<proteinExistence type="predicted"/>
<feature type="region of interest" description="Disordered" evidence="1">
    <location>
        <begin position="1"/>
        <end position="71"/>
    </location>
</feature>
<evidence type="ECO:0000256" key="2">
    <source>
        <dbReference type="SAM" id="Phobius"/>
    </source>
</evidence>
<protein>
    <submittedName>
        <fullName evidence="3">Uncharacterized protein</fullName>
    </submittedName>
</protein>
<dbReference type="EMBL" id="KV875516">
    <property type="protein sequence ID" value="RZR71309.1"/>
    <property type="molecule type" value="Genomic_DNA"/>
</dbReference>
<accession>A0A445MAR6</accession>
<organism evidence="3">
    <name type="scientific">Ensete ventricosum</name>
    <name type="common">Abyssinian banana</name>
    <name type="synonym">Musa ensete</name>
    <dbReference type="NCBI Taxonomy" id="4639"/>
    <lineage>
        <taxon>Eukaryota</taxon>
        <taxon>Viridiplantae</taxon>
        <taxon>Streptophyta</taxon>
        <taxon>Embryophyta</taxon>
        <taxon>Tracheophyta</taxon>
        <taxon>Spermatophyta</taxon>
        <taxon>Magnoliopsida</taxon>
        <taxon>Liliopsida</taxon>
        <taxon>Zingiberales</taxon>
        <taxon>Musaceae</taxon>
        <taxon>Ensete</taxon>
    </lineage>
</organism>